<dbReference type="PANTHER" id="PTHR31297:SF42">
    <property type="entry name" value="GLYCOSIDE HYDROLASE FAMILY 5 DOMAIN-CONTAINING PROTEIN"/>
    <property type="match status" value="1"/>
</dbReference>
<dbReference type="InterPro" id="IPR050386">
    <property type="entry name" value="Glycosyl_hydrolase_5"/>
</dbReference>
<proteinExistence type="inferred from homology"/>
<accession>A0A0P1BM03</accession>
<evidence type="ECO:0000256" key="3">
    <source>
        <dbReference type="ARBA" id="ARBA00023295"/>
    </source>
</evidence>
<feature type="chain" id="PRO_5006059636" evidence="6">
    <location>
        <begin position="22"/>
        <end position="638"/>
    </location>
</feature>
<comment type="similarity">
    <text evidence="1 4">Belongs to the glycosyl hydrolase 5 (cellulase A) family.</text>
</comment>
<dbReference type="EMBL" id="CCYA01000391">
    <property type="protein sequence ID" value="CEH16752.1"/>
    <property type="molecule type" value="Genomic_DNA"/>
</dbReference>
<evidence type="ECO:0000313" key="8">
    <source>
        <dbReference type="EMBL" id="CEH16752.1"/>
    </source>
</evidence>
<keyword evidence="9" id="KW-1185">Reference proteome</keyword>
<evidence type="ECO:0000256" key="4">
    <source>
        <dbReference type="RuleBase" id="RU361153"/>
    </source>
</evidence>
<feature type="domain" description="Glycoside hydrolase family 5" evidence="7">
    <location>
        <begin position="175"/>
        <end position="430"/>
    </location>
</feature>
<evidence type="ECO:0000256" key="5">
    <source>
        <dbReference type="SAM" id="MobiDB-lite"/>
    </source>
</evidence>
<evidence type="ECO:0000256" key="2">
    <source>
        <dbReference type="ARBA" id="ARBA00022801"/>
    </source>
</evidence>
<dbReference type="SUPFAM" id="SSF51445">
    <property type="entry name" value="(Trans)glycosidases"/>
    <property type="match status" value="1"/>
</dbReference>
<dbReference type="GO" id="GO:0005576">
    <property type="term" value="C:extracellular region"/>
    <property type="evidence" value="ECO:0007669"/>
    <property type="project" value="TreeGrafter"/>
</dbReference>
<evidence type="ECO:0000313" key="9">
    <source>
        <dbReference type="Proteomes" id="UP000054845"/>
    </source>
</evidence>
<dbReference type="GO" id="GO:0009251">
    <property type="term" value="P:glucan catabolic process"/>
    <property type="evidence" value="ECO:0007669"/>
    <property type="project" value="TreeGrafter"/>
</dbReference>
<keyword evidence="2 4" id="KW-0378">Hydrolase</keyword>
<feature type="signal peptide" evidence="6">
    <location>
        <begin position="1"/>
        <end position="21"/>
    </location>
</feature>
<evidence type="ECO:0000256" key="1">
    <source>
        <dbReference type="ARBA" id="ARBA00005641"/>
    </source>
</evidence>
<name>A0A0P1BM03_9BASI</name>
<keyword evidence="6" id="KW-0732">Signal</keyword>
<organism evidence="8 9">
    <name type="scientific">Ceraceosorus bombacis</name>
    <dbReference type="NCBI Taxonomy" id="401625"/>
    <lineage>
        <taxon>Eukaryota</taxon>
        <taxon>Fungi</taxon>
        <taxon>Dikarya</taxon>
        <taxon>Basidiomycota</taxon>
        <taxon>Ustilaginomycotina</taxon>
        <taxon>Exobasidiomycetes</taxon>
        <taxon>Ceraceosorales</taxon>
        <taxon>Ceraceosoraceae</taxon>
        <taxon>Ceraceosorus</taxon>
    </lineage>
</organism>
<reference evidence="8 9" key="1">
    <citation type="submission" date="2014-09" db="EMBL/GenBank/DDBJ databases">
        <authorList>
            <person name="Magalhaes I.L.F."/>
            <person name="Oliveira U."/>
            <person name="Santos F.R."/>
            <person name="Vidigal T.H.D.A."/>
            <person name="Brescovit A.D."/>
            <person name="Santos A.J."/>
        </authorList>
    </citation>
    <scope>NUCLEOTIDE SEQUENCE [LARGE SCALE GENOMIC DNA]</scope>
</reference>
<dbReference type="STRING" id="401625.A0A0P1BM03"/>
<dbReference type="PANTHER" id="PTHR31297">
    <property type="entry name" value="GLUCAN ENDO-1,6-BETA-GLUCOSIDASE B"/>
    <property type="match status" value="1"/>
</dbReference>
<dbReference type="AlphaFoldDB" id="A0A0P1BM03"/>
<sequence length="638" mass="70414">MRLTTLSTLIALPTLALHVTASHQGYKSQSLNARHLLRTRDQPTVTPDYERFADPETAKHSLIFGGDDNVSQEVKGKGGNGEPKKSLSLQSADDGTHTDTQPEEKPAASKGKLPPMAKLPEKIFGVNLGAWFVLENWQGNSIFLTPDLVDQTLTDEYSWSIAVGKEEGAKRLKEWYATRYTEDDFKQIKAAGLNMVRIPVSHYMLNASNTEPYIGGIQLPFLKQGLKWAQKYNLSVMIDLHTTPGSQNGYDNSGKGSNGNLGQPIIEWHRNSTNFLRTLSALKTLTEEVVNTKEFGGIVKAIEVMNEPHTGKDAIPISLLALFFSESYNAIRATVNSSAPVTPYVVFNIFQSPVDPNEPGGLSWDGESGWNTFFLSDAFQNGTFFLDTHQYQAWDGLLLHDDHIARACNKTASLEAQNAKIPTLVGEYSLGITVRCVNPTVPSYHSCQGLTIKDDLKTLSAPEQVLFAKRFYEAQRVAYGKTMGMIMWNWKTDSAAAWSYQASLDAGWITKNPTDVRFKVLPAGSPPLFQCVAHDDLTTKTVVENKDDMEGMYVDDPRSKQIAANMAPALQQYLAEGTLPPEIQKYGAQYSNEVGRLLRAALPFVPSDKQVVDPGPPPPPARRSILAKDTAGFARRRA</sequence>
<keyword evidence="3 4" id="KW-0326">Glycosidase</keyword>
<dbReference type="Pfam" id="PF00150">
    <property type="entry name" value="Cellulase"/>
    <property type="match status" value="1"/>
</dbReference>
<evidence type="ECO:0000256" key="6">
    <source>
        <dbReference type="SAM" id="SignalP"/>
    </source>
</evidence>
<dbReference type="InterPro" id="IPR001547">
    <property type="entry name" value="Glyco_hydro_5"/>
</dbReference>
<feature type="region of interest" description="Disordered" evidence="5">
    <location>
        <begin position="60"/>
        <end position="114"/>
    </location>
</feature>
<feature type="region of interest" description="Disordered" evidence="5">
    <location>
        <begin position="607"/>
        <end position="638"/>
    </location>
</feature>
<dbReference type="InterPro" id="IPR017853">
    <property type="entry name" value="GH"/>
</dbReference>
<evidence type="ECO:0000259" key="7">
    <source>
        <dbReference type="Pfam" id="PF00150"/>
    </source>
</evidence>
<dbReference type="Gene3D" id="3.20.20.80">
    <property type="entry name" value="Glycosidases"/>
    <property type="match status" value="1"/>
</dbReference>
<protein>
    <submittedName>
        <fullName evidence="8">Glycoside hydrolase family 5 protein</fullName>
    </submittedName>
</protein>
<dbReference type="OrthoDB" id="1887033at2759"/>
<dbReference type="GO" id="GO:0008422">
    <property type="term" value="F:beta-glucosidase activity"/>
    <property type="evidence" value="ECO:0007669"/>
    <property type="project" value="TreeGrafter"/>
</dbReference>
<dbReference type="GO" id="GO:0009986">
    <property type="term" value="C:cell surface"/>
    <property type="evidence" value="ECO:0007669"/>
    <property type="project" value="TreeGrafter"/>
</dbReference>
<feature type="compositionally biased region" description="Basic and acidic residues" evidence="5">
    <location>
        <begin position="94"/>
        <end position="107"/>
    </location>
</feature>
<dbReference type="Proteomes" id="UP000054845">
    <property type="component" value="Unassembled WGS sequence"/>
</dbReference>